<accession>A0A703XJ64</accession>
<name>A0A703XJ64_SALER</name>
<feature type="non-terminal residue" evidence="2">
    <location>
        <position position="1"/>
    </location>
</feature>
<dbReference type="Pfam" id="PF12951">
    <property type="entry name" value="PATR"/>
    <property type="match status" value="1"/>
</dbReference>
<gene>
    <name evidence="2" type="ORF">G0E43_23535</name>
</gene>
<organism evidence="2">
    <name type="scientific">Salmonella enterica</name>
    <name type="common">Salmonella choleraesuis</name>
    <dbReference type="NCBI Taxonomy" id="28901"/>
    <lineage>
        <taxon>Bacteria</taxon>
        <taxon>Pseudomonadati</taxon>
        <taxon>Pseudomonadota</taxon>
        <taxon>Gammaproteobacteria</taxon>
        <taxon>Enterobacterales</taxon>
        <taxon>Enterobacteriaceae</taxon>
        <taxon>Salmonella</taxon>
    </lineage>
</organism>
<comment type="caution">
    <text evidence="2">The sequence shown here is derived from an EMBL/GenBank/DDBJ whole genome shotgun (WGS) entry which is preliminary data.</text>
</comment>
<feature type="non-terminal residue" evidence="2">
    <location>
        <position position="174"/>
    </location>
</feature>
<evidence type="ECO:0000313" key="2">
    <source>
        <dbReference type="EMBL" id="HAC7761405.1"/>
    </source>
</evidence>
<dbReference type="SUPFAM" id="SSF51126">
    <property type="entry name" value="Pectin lyase-like"/>
    <property type="match status" value="1"/>
</dbReference>
<dbReference type="EMBL" id="DAAMQN010000309">
    <property type="protein sequence ID" value="HAC7761405.1"/>
    <property type="molecule type" value="Genomic_DNA"/>
</dbReference>
<dbReference type="AlphaFoldDB" id="A0A703XJ64"/>
<evidence type="ECO:0000256" key="1">
    <source>
        <dbReference type="ARBA" id="ARBA00022729"/>
    </source>
</evidence>
<dbReference type="NCBIfam" id="TIGR02601">
    <property type="entry name" value="autotrns_rpt"/>
    <property type="match status" value="1"/>
</dbReference>
<dbReference type="InterPro" id="IPR011050">
    <property type="entry name" value="Pectin_lyase_fold/virulence"/>
</dbReference>
<sequence>KTGTGELTLSGDNSYSGDTTIADGTLIAANVNALGSGNIDNSGTLMLDANGAFELANITTHTGATTALAAGSTLDAGQLTQEDGSTLSIDLGAATDDAVITADSVTLGGTLNVTGIGSVTDSWTPEAYTYTLIDSDSAITSDFDDLTIAGMNREDVDFLTIDGKVDEADNTHYD</sequence>
<proteinExistence type="predicted"/>
<keyword evidence="1" id="KW-0732">Signal</keyword>
<reference evidence="2" key="1">
    <citation type="journal article" date="2018" name="Genome Biol.">
        <title>SKESA: strategic k-mer extension for scrupulous assemblies.</title>
        <authorList>
            <person name="Souvorov A."/>
            <person name="Agarwala R."/>
            <person name="Lipman D.J."/>
        </authorList>
    </citation>
    <scope>NUCLEOTIDE SEQUENCE</scope>
    <source>
        <strain evidence="2">Salmonella_Enteritidis_72-17</strain>
    </source>
</reference>
<dbReference type="InterPro" id="IPR013425">
    <property type="entry name" value="Autotrns_rpt"/>
</dbReference>
<protein>
    <submittedName>
        <fullName evidence="2">Autotransporter outer membrane beta-barrel domain-containing protein</fullName>
    </submittedName>
</protein>
<reference evidence="2" key="2">
    <citation type="submission" date="2018-07" db="EMBL/GenBank/DDBJ databases">
        <authorList>
            <consortium name="NCBI Pathogen Detection Project"/>
        </authorList>
    </citation>
    <scope>NUCLEOTIDE SEQUENCE</scope>
    <source>
        <strain evidence="2">Salmonella_Enteritidis_72-17</strain>
    </source>
</reference>